<evidence type="ECO:0000313" key="3">
    <source>
        <dbReference type="Proteomes" id="UP000324705"/>
    </source>
</evidence>
<organism evidence="2 3">
    <name type="scientific">Triticum turgidum subsp. durum</name>
    <name type="common">Durum wheat</name>
    <name type="synonym">Triticum durum</name>
    <dbReference type="NCBI Taxonomy" id="4567"/>
    <lineage>
        <taxon>Eukaryota</taxon>
        <taxon>Viridiplantae</taxon>
        <taxon>Streptophyta</taxon>
        <taxon>Embryophyta</taxon>
        <taxon>Tracheophyta</taxon>
        <taxon>Spermatophyta</taxon>
        <taxon>Magnoliopsida</taxon>
        <taxon>Liliopsida</taxon>
        <taxon>Poales</taxon>
        <taxon>Poaceae</taxon>
        <taxon>BOP clade</taxon>
        <taxon>Pooideae</taxon>
        <taxon>Triticodae</taxon>
        <taxon>Triticeae</taxon>
        <taxon>Triticinae</taxon>
        <taxon>Triticum</taxon>
    </lineage>
</organism>
<dbReference type="Gramene" id="TRITD7Bv1G184290.1">
    <property type="protein sequence ID" value="TRITD7Bv1G184290.1"/>
    <property type="gene ID" value="TRITD7Bv1G184290"/>
</dbReference>
<evidence type="ECO:0000313" key="2">
    <source>
        <dbReference type="EMBL" id="VAI91431.1"/>
    </source>
</evidence>
<dbReference type="Proteomes" id="UP000324705">
    <property type="component" value="Chromosome 7B"/>
</dbReference>
<dbReference type="EMBL" id="LT934124">
    <property type="protein sequence ID" value="VAI91431.1"/>
    <property type="molecule type" value="Genomic_DNA"/>
</dbReference>
<accession>A0A9R1A8K2</accession>
<dbReference type="AlphaFoldDB" id="A0A9R1A8K2"/>
<name>A0A9R1A8K2_TRITD</name>
<feature type="compositionally biased region" description="Basic and acidic residues" evidence="1">
    <location>
        <begin position="62"/>
        <end position="76"/>
    </location>
</feature>
<protein>
    <submittedName>
        <fullName evidence="2">Uncharacterized protein</fullName>
    </submittedName>
</protein>
<evidence type="ECO:0000256" key="1">
    <source>
        <dbReference type="SAM" id="MobiDB-lite"/>
    </source>
</evidence>
<keyword evidence="3" id="KW-1185">Reference proteome</keyword>
<reference evidence="2 3" key="1">
    <citation type="submission" date="2017-09" db="EMBL/GenBank/DDBJ databases">
        <authorList>
            <consortium name="International Durum Wheat Genome Sequencing Consortium (IDWGSC)"/>
            <person name="Milanesi L."/>
        </authorList>
    </citation>
    <scope>NUCLEOTIDE SEQUENCE [LARGE SCALE GENOMIC DNA]</scope>
    <source>
        <strain evidence="3">cv. Svevo</strain>
    </source>
</reference>
<feature type="region of interest" description="Disordered" evidence="1">
    <location>
        <begin position="1"/>
        <end position="76"/>
    </location>
</feature>
<gene>
    <name evidence="2" type="ORF">TRITD_7Bv1G184290</name>
</gene>
<sequence>MTLSRLGRAGEGGGRKGTWGRRRTFSTGRARSPPSCRSCRHIGCRSSASDHFIAPSTPGRSFDGHEDRSGVESKKD</sequence>
<proteinExistence type="predicted"/>